<comment type="caution">
    <text evidence="2">The sequence shown here is derived from an EMBL/GenBank/DDBJ whole genome shotgun (WGS) entry which is preliminary data.</text>
</comment>
<evidence type="ECO:0000256" key="1">
    <source>
        <dbReference type="SAM" id="Coils"/>
    </source>
</evidence>
<dbReference type="EMBL" id="JACWMS010000004">
    <property type="protein sequence ID" value="MBD1321937.1"/>
    <property type="molecule type" value="Genomic_DNA"/>
</dbReference>
<gene>
    <name evidence="2" type="ORF">IDF66_20365</name>
</gene>
<proteinExistence type="predicted"/>
<organism evidence="2 3">
    <name type="scientific">Gordonia hankookensis</name>
    <dbReference type="NCBI Taxonomy" id="589403"/>
    <lineage>
        <taxon>Bacteria</taxon>
        <taxon>Bacillati</taxon>
        <taxon>Actinomycetota</taxon>
        <taxon>Actinomycetes</taxon>
        <taxon>Mycobacteriales</taxon>
        <taxon>Gordoniaceae</taxon>
        <taxon>Gordonia</taxon>
    </lineage>
</organism>
<dbReference type="Gene3D" id="2.160.20.80">
    <property type="entry name" value="E3 ubiquitin-protein ligase SopA"/>
    <property type="match status" value="2"/>
</dbReference>
<feature type="coiled-coil region" evidence="1">
    <location>
        <begin position="10"/>
        <end position="49"/>
    </location>
</feature>
<dbReference type="InterPro" id="IPR051082">
    <property type="entry name" value="Pentapeptide-BTB/POZ_domain"/>
</dbReference>
<sequence>MASIAIQYRLDNLRSERDEARADGQRVQADRLEGQRAEQAERLENLRFVRERAGGFGAKPFSYMDLQQMNLSGLQLPAADLTGANLSNAQMNNANITGGDLVKIVAKNASMDSVILAGAKLDGGALNSATLRWANLSCPTSLPGDAFVEMKCNGTDARGPTSLDAADLTRVVATDAEFEGVRFWGAKMSQIDLRGALLKFSNLASADLSGALIGCIDDPTEKNPRVRTVPRCANLTGARLTGVDLRGADLRRAVLTGTVMDGDTDLREANLHQTVLSNICYESATKWPSRFVPPPARVLRCYTDASLAAAVGVVADAVRSGNAPEEFVAPDCLSLLGDPVQRGQIVAALREPPTVHLLSTRTNVGTDSRGVRRLGGLVLRHGTVSTAPLDDHERWLWSQTEYRWLYDNC</sequence>
<dbReference type="PANTHER" id="PTHR14136">
    <property type="entry name" value="BTB_POZ DOMAIN-CONTAINING PROTEIN KCTD9"/>
    <property type="match status" value="1"/>
</dbReference>
<accession>A0ABR7WGN9</accession>
<dbReference type="PANTHER" id="PTHR14136:SF17">
    <property type="entry name" value="BTB_POZ DOMAIN-CONTAINING PROTEIN KCTD9"/>
    <property type="match status" value="1"/>
</dbReference>
<evidence type="ECO:0000313" key="2">
    <source>
        <dbReference type="EMBL" id="MBD1321937.1"/>
    </source>
</evidence>
<keyword evidence="1" id="KW-0175">Coiled coil</keyword>
<dbReference type="Proteomes" id="UP000602395">
    <property type="component" value="Unassembled WGS sequence"/>
</dbReference>
<keyword evidence="3" id="KW-1185">Reference proteome</keyword>
<protein>
    <submittedName>
        <fullName evidence="2">Pentapeptide repeat-containing protein</fullName>
    </submittedName>
</protein>
<dbReference type="Pfam" id="PF00805">
    <property type="entry name" value="Pentapeptide"/>
    <property type="match status" value="3"/>
</dbReference>
<name>A0ABR7WGN9_9ACTN</name>
<reference evidence="2 3" key="1">
    <citation type="submission" date="2020-09" db="EMBL/GenBank/DDBJ databases">
        <title>Novel species in genus Gordonia.</title>
        <authorList>
            <person name="Zhang G."/>
        </authorList>
    </citation>
    <scope>NUCLEOTIDE SEQUENCE [LARGE SCALE GENOMIC DNA]</scope>
    <source>
        <strain evidence="2 3">ON-33</strain>
    </source>
</reference>
<evidence type="ECO:0000313" key="3">
    <source>
        <dbReference type="Proteomes" id="UP000602395"/>
    </source>
</evidence>
<dbReference type="SUPFAM" id="SSF141571">
    <property type="entry name" value="Pentapeptide repeat-like"/>
    <property type="match status" value="1"/>
</dbReference>
<dbReference type="InterPro" id="IPR001646">
    <property type="entry name" value="5peptide_repeat"/>
</dbReference>